<dbReference type="AlphaFoldDB" id="A0AAN8ZW16"/>
<gene>
    <name evidence="4" type="ORF">SK128_022302</name>
</gene>
<sequence>MSSLSLPVTMEKLSEAEMGDIWARGFLGYSRLVRIKPGDIIMNYLYEHLGTKLYNFQYRKDDIVVLSYPKSGTTWISELIWAMVNPQKVAEEGTTHIHERVFYIDQDIVLPVMEDSPMMEQLQRISPGAKWSDGVALQLAETACQRNRRIMWSHMHLNLLHPHLLETCKAVYIARNPKDVCVSYFHFLRNLESRKGRAFEGEFSMLAEAFMKGDLPYGPYWDHLKQILQKKNHENLHIIFYEDLKADVMGELKKLREFLNLTLTDEELNIARDHASFERMKLRERGGRVFKECLGDFYRKGEVGDWKNLATDDLDERMDAWIAQNSAGLDIEFRYQ</sequence>
<evidence type="ECO:0000313" key="5">
    <source>
        <dbReference type="Proteomes" id="UP001381693"/>
    </source>
</evidence>
<proteinExistence type="inferred from homology"/>
<accession>A0AAN8ZW16</accession>
<dbReference type="PANTHER" id="PTHR11783">
    <property type="entry name" value="SULFOTRANSFERASE SULT"/>
    <property type="match status" value="1"/>
</dbReference>
<evidence type="ECO:0000256" key="1">
    <source>
        <dbReference type="ARBA" id="ARBA00005771"/>
    </source>
</evidence>
<organism evidence="4 5">
    <name type="scientific">Halocaridina rubra</name>
    <name type="common">Hawaiian red shrimp</name>
    <dbReference type="NCBI Taxonomy" id="373956"/>
    <lineage>
        <taxon>Eukaryota</taxon>
        <taxon>Metazoa</taxon>
        <taxon>Ecdysozoa</taxon>
        <taxon>Arthropoda</taxon>
        <taxon>Crustacea</taxon>
        <taxon>Multicrustacea</taxon>
        <taxon>Malacostraca</taxon>
        <taxon>Eumalacostraca</taxon>
        <taxon>Eucarida</taxon>
        <taxon>Decapoda</taxon>
        <taxon>Pleocyemata</taxon>
        <taxon>Caridea</taxon>
        <taxon>Atyoidea</taxon>
        <taxon>Atyidae</taxon>
        <taxon>Halocaridina</taxon>
    </lineage>
</organism>
<dbReference type="InterPro" id="IPR000863">
    <property type="entry name" value="Sulfotransferase_dom"/>
</dbReference>
<dbReference type="Gene3D" id="3.40.50.300">
    <property type="entry name" value="P-loop containing nucleotide triphosphate hydrolases"/>
    <property type="match status" value="1"/>
</dbReference>
<dbReference type="EMBL" id="JAXCGZ010022966">
    <property type="protein sequence ID" value="KAK7020156.1"/>
    <property type="molecule type" value="Genomic_DNA"/>
</dbReference>
<dbReference type="Proteomes" id="UP001381693">
    <property type="component" value="Unassembled WGS sequence"/>
</dbReference>
<evidence type="ECO:0000256" key="2">
    <source>
        <dbReference type="ARBA" id="ARBA00022679"/>
    </source>
</evidence>
<comment type="caution">
    <text evidence="4">The sequence shown here is derived from an EMBL/GenBank/DDBJ whole genome shotgun (WGS) entry which is preliminary data.</text>
</comment>
<evidence type="ECO:0000259" key="3">
    <source>
        <dbReference type="Pfam" id="PF00685"/>
    </source>
</evidence>
<dbReference type="SUPFAM" id="SSF52540">
    <property type="entry name" value="P-loop containing nucleoside triphosphate hydrolases"/>
    <property type="match status" value="1"/>
</dbReference>
<keyword evidence="2" id="KW-0808">Transferase</keyword>
<comment type="similarity">
    <text evidence="1">Belongs to the sulfotransferase 1 family.</text>
</comment>
<dbReference type="GO" id="GO:0008146">
    <property type="term" value="F:sulfotransferase activity"/>
    <property type="evidence" value="ECO:0007669"/>
    <property type="project" value="InterPro"/>
</dbReference>
<feature type="domain" description="Sulfotransferase" evidence="3">
    <location>
        <begin position="60"/>
        <end position="328"/>
    </location>
</feature>
<reference evidence="4 5" key="1">
    <citation type="submission" date="2023-11" db="EMBL/GenBank/DDBJ databases">
        <title>Halocaridina rubra genome assembly.</title>
        <authorList>
            <person name="Smith C."/>
        </authorList>
    </citation>
    <scope>NUCLEOTIDE SEQUENCE [LARGE SCALE GENOMIC DNA]</scope>
    <source>
        <strain evidence="4">EP-1</strain>
        <tissue evidence="4">Whole</tissue>
    </source>
</reference>
<evidence type="ECO:0000313" key="4">
    <source>
        <dbReference type="EMBL" id="KAK7020156.1"/>
    </source>
</evidence>
<name>A0AAN8ZW16_HALRR</name>
<dbReference type="InterPro" id="IPR027417">
    <property type="entry name" value="P-loop_NTPase"/>
</dbReference>
<dbReference type="Pfam" id="PF00685">
    <property type="entry name" value="Sulfotransfer_1"/>
    <property type="match status" value="1"/>
</dbReference>
<protein>
    <recommendedName>
        <fullName evidence="3">Sulfotransferase domain-containing protein</fullName>
    </recommendedName>
</protein>
<keyword evidence="5" id="KW-1185">Reference proteome</keyword>